<evidence type="ECO:0000313" key="3">
    <source>
        <dbReference type="Proteomes" id="UP001183414"/>
    </source>
</evidence>
<feature type="compositionally biased region" description="Low complexity" evidence="1">
    <location>
        <begin position="31"/>
        <end position="46"/>
    </location>
</feature>
<dbReference type="Proteomes" id="UP001183414">
    <property type="component" value="Unassembled WGS sequence"/>
</dbReference>
<protein>
    <submittedName>
        <fullName evidence="2">Uncharacterized protein</fullName>
    </submittedName>
</protein>
<reference evidence="3" key="1">
    <citation type="submission" date="2023-07" db="EMBL/GenBank/DDBJ databases">
        <title>30 novel species of actinomycetes from the DSMZ collection.</title>
        <authorList>
            <person name="Nouioui I."/>
        </authorList>
    </citation>
    <scope>NUCLEOTIDE SEQUENCE [LARGE SCALE GENOMIC DNA]</scope>
    <source>
        <strain evidence="3">DSM 42041</strain>
    </source>
</reference>
<feature type="region of interest" description="Disordered" evidence="1">
    <location>
        <begin position="1"/>
        <end position="109"/>
    </location>
</feature>
<feature type="compositionally biased region" description="Basic and acidic residues" evidence="1">
    <location>
        <begin position="1"/>
        <end position="15"/>
    </location>
</feature>
<sequence>MIEQREPNRRTERGRTAVLVAPARTVPADSPAALPGRPQAPGGPAALHGPETPTPLRPPTAREPLTAPGPLPAPERRTAPSQGDGRPALLLAGDPDDGADEPHIWRGID</sequence>
<dbReference type="RefSeq" id="WP_311672349.1">
    <property type="nucleotide sequence ID" value="NZ_JAVREQ010000004.1"/>
</dbReference>
<gene>
    <name evidence="2" type="ORF">RM572_06635</name>
</gene>
<accession>A0ABU2NNA0</accession>
<proteinExistence type="predicted"/>
<comment type="caution">
    <text evidence="2">The sequence shown here is derived from an EMBL/GenBank/DDBJ whole genome shotgun (WGS) entry which is preliminary data.</text>
</comment>
<evidence type="ECO:0000256" key="1">
    <source>
        <dbReference type="SAM" id="MobiDB-lite"/>
    </source>
</evidence>
<organism evidence="2 3">
    <name type="scientific">Streptomyces hazeniae</name>
    <dbReference type="NCBI Taxonomy" id="3075538"/>
    <lineage>
        <taxon>Bacteria</taxon>
        <taxon>Bacillati</taxon>
        <taxon>Actinomycetota</taxon>
        <taxon>Actinomycetes</taxon>
        <taxon>Kitasatosporales</taxon>
        <taxon>Streptomycetaceae</taxon>
        <taxon>Streptomyces</taxon>
    </lineage>
</organism>
<dbReference type="EMBL" id="JAVREQ010000004">
    <property type="protein sequence ID" value="MDT0378455.1"/>
    <property type="molecule type" value="Genomic_DNA"/>
</dbReference>
<feature type="compositionally biased region" description="Basic and acidic residues" evidence="1">
    <location>
        <begin position="100"/>
        <end position="109"/>
    </location>
</feature>
<name>A0ABU2NNA0_9ACTN</name>
<evidence type="ECO:0000313" key="2">
    <source>
        <dbReference type="EMBL" id="MDT0378455.1"/>
    </source>
</evidence>
<keyword evidence="3" id="KW-1185">Reference proteome</keyword>